<dbReference type="PANTHER" id="PTHR23282">
    <property type="entry name" value="APICAL ENDOSOMAL GLYCOPROTEIN PRECURSOR"/>
    <property type="match status" value="1"/>
</dbReference>
<keyword evidence="1" id="KW-1133">Transmembrane helix</keyword>
<sequence>MYFAFDWYEPPYGLCSWVQATSDNADWVRTNGGAATSAGAPPTDHRTRTDGRYLLLEAPSAGTPNAVLTLPEDYLSTTEDCKIFFHYFMTTSSGQLSLRLATRRNQGRLVGRTVTSPSGRHWIREELVVPVNTTFQVSFEGILEPSSGVIAIDDISLTPSCEQVQVDSTKDDTKAAPQETGLPVSATTAIAVVCSIVPVGLAAATATLCYLRRKN</sequence>
<evidence type="ECO:0000259" key="2">
    <source>
        <dbReference type="PROSITE" id="PS50060"/>
    </source>
</evidence>
<dbReference type="InterPro" id="IPR000998">
    <property type="entry name" value="MAM_dom"/>
</dbReference>
<evidence type="ECO:0000256" key="1">
    <source>
        <dbReference type="SAM" id="Phobius"/>
    </source>
</evidence>
<feature type="domain" description="MAM" evidence="2">
    <location>
        <begin position="8"/>
        <end position="163"/>
    </location>
</feature>
<protein>
    <submittedName>
        <fullName evidence="3">MALRD1 protein</fullName>
    </submittedName>
</protein>
<dbReference type="PROSITE" id="PS50060">
    <property type="entry name" value="MAM_2"/>
    <property type="match status" value="1"/>
</dbReference>
<evidence type="ECO:0000313" key="4">
    <source>
        <dbReference type="Proteomes" id="UP000838412"/>
    </source>
</evidence>
<name>A0A8S4MM94_BRALA</name>
<keyword evidence="1" id="KW-0472">Membrane</keyword>
<reference evidence="3" key="1">
    <citation type="submission" date="2022-01" db="EMBL/GenBank/DDBJ databases">
        <authorList>
            <person name="Braso-Vives M."/>
        </authorList>
    </citation>
    <scope>NUCLEOTIDE SEQUENCE</scope>
</reference>
<dbReference type="PANTHER" id="PTHR23282:SF146">
    <property type="entry name" value="RT07201P-RELATED"/>
    <property type="match status" value="1"/>
</dbReference>
<dbReference type="Pfam" id="PF00629">
    <property type="entry name" value="MAM"/>
    <property type="match status" value="1"/>
</dbReference>
<dbReference type="Gene3D" id="2.60.120.200">
    <property type="match status" value="1"/>
</dbReference>
<dbReference type="SMART" id="SM00137">
    <property type="entry name" value="MAM"/>
    <property type="match status" value="1"/>
</dbReference>
<keyword evidence="4" id="KW-1185">Reference proteome</keyword>
<dbReference type="CDD" id="cd06263">
    <property type="entry name" value="MAM"/>
    <property type="match status" value="1"/>
</dbReference>
<dbReference type="InterPro" id="IPR051560">
    <property type="entry name" value="MAM_domain-containing"/>
</dbReference>
<dbReference type="EMBL" id="CAKMNS010000095">
    <property type="protein sequence ID" value="CAH1276877.1"/>
    <property type="molecule type" value="Genomic_DNA"/>
</dbReference>
<feature type="transmembrane region" description="Helical" evidence="1">
    <location>
        <begin position="189"/>
        <end position="211"/>
    </location>
</feature>
<organism evidence="3 4">
    <name type="scientific">Branchiostoma lanceolatum</name>
    <name type="common">Common lancelet</name>
    <name type="synonym">Amphioxus lanceolatum</name>
    <dbReference type="NCBI Taxonomy" id="7740"/>
    <lineage>
        <taxon>Eukaryota</taxon>
        <taxon>Metazoa</taxon>
        <taxon>Chordata</taxon>
        <taxon>Cephalochordata</taxon>
        <taxon>Leptocardii</taxon>
        <taxon>Amphioxiformes</taxon>
        <taxon>Branchiostomatidae</taxon>
        <taxon>Branchiostoma</taxon>
    </lineage>
</organism>
<keyword evidence="1" id="KW-0812">Transmembrane</keyword>
<feature type="non-terminal residue" evidence="3">
    <location>
        <position position="1"/>
    </location>
</feature>
<dbReference type="OrthoDB" id="6341601at2759"/>
<dbReference type="PRINTS" id="PR00020">
    <property type="entry name" value="MAMDOMAIN"/>
</dbReference>
<dbReference type="InterPro" id="IPR013320">
    <property type="entry name" value="ConA-like_dom_sf"/>
</dbReference>
<accession>A0A8S4MM94</accession>
<proteinExistence type="predicted"/>
<dbReference type="Proteomes" id="UP000838412">
    <property type="component" value="Unassembled WGS sequence"/>
</dbReference>
<dbReference type="AlphaFoldDB" id="A0A8S4MM94"/>
<evidence type="ECO:0000313" key="3">
    <source>
        <dbReference type="EMBL" id="CAH1276877.1"/>
    </source>
</evidence>
<dbReference type="GO" id="GO:0016020">
    <property type="term" value="C:membrane"/>
    <property type="evidence" value="ECO:0007669"/>
    <property type="project" value="InterPro"/>
</dbReference>
<dbReference type="SUPFAM" id="SSF49899">
    <property type="entry name" value="Concanavalin A-like lectins/glucanases"/>
    <property type="match status" value="1"/>
</dbReference>
<comment type="caution">
    <text evidence="3">The sequence shown here is derived from an EMBL/GenBank/DDBJ whole genome shotgun (WGS) entry which is preliminary data.</text>
</comment>
<gene>
    <name evidence="3" type="primary">MALRD1</name>
    <name evidence="3" type="ORF">BLAG_LOCUS25818</name>
</gene>